<reference evidence="2 3" key="1">
    <citation type="submission" date="2023-08" db="EMBL/GenBank/DDBJ databases">
        <title>Comparative genomics and taxonomic characterization of three novel marine species of genus Marivirga.</title>
        <authorList>
            <person name="Muhammad N."/>
            <person name="Kim S.-G."/>
        </authorList>
    </citation>
    <scope>NUCLEOTIDE SEQUENCE [LARGE SCALE GENOMIC DNA]</scope>
    <source>
        <strain evidence="2 3">BDSF4-3</strain>
    </source>
</reference>
<evidence type="ECO:0000313" key="2">
    <source>
        <dbReference type="EMBL" id="WMN10824.1"/>
    </source>
</evidence>
<gene>
    <name evidence="2" type="ORF">QYS49_36140</name>
</gene>
<dbReference type="KEGG" id="msaa:QYS49_36140"/>
<evidence type="ECO:0000259" key="1">
    <source>
        <dbReference type="Pfam" id="PF18765"/>
    </source>
</evidence>
<dbReference type="AlphaFoldDB" id="A0AA51N9A1"/>
<name>A0AA51N9A1_9BACT</name>
<protein>
    <submittedName>
        <fullName evidence="2">Nucleotidyltransferase domain-containing protein</fullName>
    </submittedName>
</protein>
<dbReference type="Proteomes" id="UP001230496">
    <property type="component" value="Chromosome"/>
</dbReference>
<dbReference type="InterPro" id="IPR043519">
    <property type="entry name" value="NT_sf"/>
</dbReference>
<dbReference type="InterPro" id="IPR041633">
    <property type="entry name" value="Polbeta"/>
</dbReference>
<dbReference type="Pfam" id="PF18765">
    <property type="entry name" value="Polbeta"/>
    <property type="match status" value="1"/>
</dbReference>
<sequence length="107" mass="12400">MSFGLPDSLTEKITSILQNHSEVEEALIYGSRAKGNYREGSDIDMVLKGEQLTEAIRNQIFWEIDELNSPYTLDLSIYHQITSQELIQHIDRVGKTLYNRKKQTDRI</sequence>
<dbReference type="Gene3D" id="3.30.460.10">
    <property type="entry name" value="Beta Polymerase, domain 2"/>
    <property type="match status" value="1"/>
</dbReference>
<organism evidence="2 3">
    <name type="scientific">Marivirga salinarum</name>
    <dbReference type="NCBI Taxonomy" id="3059078"/>
    <lineage>
        <taxon>Bacteria</taxon>
        <taxon>Pseudomonadati</taxon>
        <taxon>Bacteroidota</taxon>
        <taxon>Cytophagia</taxon>
        <taxon>Cytophagales</taxon>
        <taxon>Marivirgaceae</taxon>
        <taxon>Marivirga</taxon>
    </lineage>
</organism>
<dbReference type="SUPFAM" id="SSF81301">
    <property type="entry name" value="Nucleotidyltransferase"/>
    <property type="match status" value="1"/>
</dbReference>
<dbReference type="CDD" id="cd05403">
    <property type="entry name" value="NT_KNTase_like"/>
    <property type="match status" value="1"/>
</dbReference>
<feature type="domain" description="Polymerase beta nucleotidyltransferase" evidence="1">
    <location>
        <begin position="11"/>
        <end position="102"/>
    </location>
</feature>
<evidence type="ECO:0000313" key="3">
    <source>
        <dbReference type="Proteomes" id="UP001230496"/>
    </source>
</evidence>
<accession>A0AA51N9A1</accession>
<proteinExistence type="predicted"/>
<dbReference type="EMBL" id="CP129971">
    <property type="protein sequence ID" value="WMN10824.1"/>
    <property type="molecule type" value="Genomic_DNA"/>
</dbReference>
<dbReference type="RefSeq" id="WP_308347279.1">
    <property type="nucleotide sequence ID" value="NZ_CP129971.1"/>
</dbReference>
<keyword evidence="3" id="KW-1185">Reference proteome</keyword>